<dbReference type="OrthoDB" id="10248987at2759"/>
<dbReference type="GO" id="GO:0034227">
    <property type="term" value="P:tRNA thio-modification"/>
    <property type="evidence" value="ECO:0007669"/>
    <property type="project" value="UniProtKB-UniRule"/>
</dbReference>
<evidence type="ECO:0000256" key="3">
    <source>
        <dbReference type="ARBA" id="ARBA00022694"/>
    </source>
</evidence>
<evidence type="ECO:0000256" key="2">
    <source>
        <dbReference type="ARBA" id="ARBA00022499"/>
    </source>
</evidence>
<keyword evidence="2 5" id="KW-1017">Isopeptide bond</keyword>
<evidence type="ECO:0000256" key="4">
    <source>
        <dbReference type="ARBA" id="ARBA00022786"/>
    </source>
</evidence>
<comment type="pathway">
    <text evidence="5 6">tRNA modification; 5-methoxycarbonylmethyl-2-thiouridine-tRNA biosynthesis.</text>
</comment>
<dbReference type="InterPro" id="IPR015221">
    <property type="entry name" value="Urm1"/>
</dbReference>
<protein>
    <recommendedName>
        <fullName evidence="5 6">Ubiquitin-related modifier 1</fullName>
    </recommendedName>
</protein>
<evidence type="ECO:0000313" key="7">
    <source>
        <dbReference type="EMBL" id="KAG8631148.1"/>
    </source>
</evidence>
<dbReference type="PANTHER" id="PTHR14986">
    <property type="entry name" value="RURM1 PROTEIN"/>
    <property type="match status" value="1"/>
</dbReference>
<keyword evidence="4 5" id="KW-0833">Ubl conjugation pathway</keyword>
<dbReference type="AlphaFoldDB" id="A0A8K0LFC1"/>
<dbReference type="CDD" id="cd01764">
    <property type="entry name" value="Ubl_Urm1"/>
    <property type="match status" value="1"/>
</dbReference>
<sequence length="104" mass="11208">MATVTIKVEYTGGLETLFSFRRTQTITLPATSPSGSPTTVADLISHLATDVVQQEKKELFVLGESVRPGILVLINDADWELEGEGAYELKDGDNIVFVSTLHGG</sequence>
<organism evidence="7 8">
    <name type="scientific">Elsinoe batatas</name>
    <dbReference type="NCBI Taxonomy" id="2601811"/>
    <lineage>
        <taxon>Eukaryota</taxon>
        <taxon>Fungi</taxon>
        <taxon>Dikarya</taxon>
        <taxon>Ascomycota</taxon>
        <taxon>Pezizomycotina</taxon>
        <taxon>Dothideomycetes</taxon>
        <taxon>Dothideomycetidae</taxon>
        <taxon>Myriangiales</taxon>
        <taxon>Elsinoaceae</taxon>
        <taxon>Elsinoe</taxon>
    </lineage>
</organism>
<dbReference type="GO" id="GO:0002098">
    <property type="term" value="P:tRNA wobble uridine modification"/>
    <property type="evidence" value="ECO:0007669"/>
    <property type="project" value="UniProtKB-UniRule"/>
</dbReference>
<comment type="similarity">
    <text evidence="5 6">Belongs to the URM1 family.</text>
</comment>
<dbReference type="SUPFAM" id="SSF54285">
    <property type="entry name" value="MoaD/ThiS"/>
    <property type="match status" value="1"/>
</dbReference>
<reference evidence="7" key="1">
    <citation type="submission" date="2021-07" db="EMBL/GenBank/DDBJ databases">
        <title>Elsinoe batatas strain:CRI-CJ2 Genome sequencing and assembly.</title>
        <authorList>
            <person name="Huang L."/>
        </authorList>
    </citation>
    <scope>NUCLEOTIDE SEQUENCE</scope>
    <source>
        <strain evidence="7">CRI-CJ2</strain>
    </source>
</reference>
<comment type="caution">
    <text evidence="7">The sequence shown here is derived from an EMBL/GenBank/DDBJ whole genome shotgun (WGS) entry which is preliminary data.</text>
</comment>
<dbReference type="Proteomes" id="UP000809789">
    <property type="component" value="Unassembled WGS sequence"/>
</dbReference>
<proteinExistence type="inferred from homology"/>
<dbReference type="InterPro" id="IPR016155">
    <property type="entry name" value="Mopterin_synth/thiamin_S_b"/>
</dbReference>
<dbReference type="InterPro" id="IPR012675">
    <property type="entry name" value="Beta-grasp_dom_sf"/>
</dbReference>
<evidence type="ECO:0000256" key="6">
    <source>
        <dbReference type="RuleBase" id="RU361182"/>
    </source>
</evidence>
<accession>A0A8K0LFC1</accession>
<feature type="cross-link" description="Glycyl lysine isopeptide (Gly-Lys) (interchain with K-? in acceptor proteins)" evidence="5">
    <location>
        <position position="104"/>
    </location>
</feature>
<keyword evidence="3 5" id="KW-0819">tRNA processing</keyword>
<dbReference type="Gene3D" id="3.10.20.30">
    <property type="match status" value="1"/>
</dbReference>
<keyword evidence="8" id="KW-1185">Reference proteome</keyword>
<name>A0A8K0LFC1_9PEZI</name>
<dbReference type="GO" id="GO:0032447">
    <property type="term" value="P:protein urmylation"/>
    <property type="evidence" value="ECO:0007669"/>
    <property type="project" value="UniProtKB-UniRule"/>
</dbReference>
<comment type="function">
    <text evidence="5">Acts as a sulfur carrier required for 2-thiolation of mcm(5)S(2)U at tRNA wobble positions of cytosolic tRNA(Lys), tRNA(Glu) and tRNA(Gln). Serves as sulfur donor in tRNA 2-thiolation reaction by being thiocarboxylated (-COSH) at its C-terminus by the MOCS3 homolog UBA4. The sulfur is then transferred to tRNA to form 2-thiolation of mcm(5)S(2)U. Prior mcm(5) tRNA modification by the elongator complex is required for 2-thiolation. Also acts as a ubiquitin-like protein (UBL) that is covalently conjugated via an isopeptide bond to lysine residues of target proteins such as AHP1. The thiocarboxylated form serves as substrate for conjugation and oxidative stress specifically induces the formation of UBL-protein conjugates.</text>
</comment>
<keyword evidence="1 5" id="KW-0963">Cytoplasm</keyword>
<evidence type="ECO:0000256" key="1">
    <source>
        <dbReference type="ARBA" id="ARBA00022490"/>
    </source>
</evidence>
<dbReference type="PIRSF" id="PIRSF037379">
    <property type="entry name" value="Ubiquitin-related_modifier_1"/>
    <property type="match status" value="1"/>
</dbReference>
<feature type="modified residue" description="1-thioglycine" evidence="5">
    <location>
        <position position="104"/>
    </location>
</feature>
<dbReference type="HAMAP" id="MF_03048">
    <property type="entry name" value="Urm1"/>
    <property type="match status" value="1"/>
</dbReference>
<dbReference type="UniPathway" id="UPA00988"/>
<evidence type="ECO:0000256" key="5">
    <source>
        <dbReference type="HAMAP-Rule" id="MF_03048"/>
    </source>
</evidence>
<gene>
    <name evidence="5" type="primary">URM1</name>
    <name evidence="7" type="ORF">KVT40_000288</name>
</gene>
<comment type="PTM">
    <text evidence="5">C-terminal thiocarboxylation occurs in 2 steps, it is first acyl-adenylated (-COAMP) via the hesA/moeB/thiF part of UBA4, then thiocarboxylated (-COSH) via the rhodanese domain of UBA4.</text>
</comment>
<dbReference type="EMBL" id="JAESVG020000001">
    <property type="protein sequence ID" value="KAG8631148.1"/>
    <property type="molecule type" value="Genomic_DNA"/>
</dbReference>
<evidence type="ECO:0000313" key="8">
    <source>
        <dbReference type="Proteomes" id="UP000809789"/>
    </source>
</evidence>
<comment type="subcellular location">
    <subcellularLocation>
        <location evidence="5 6">Cytoplasm</location>
    </subcellularLocation>
</comment>
<dbReference type="Pfam" id="PF09138">
    <property type="entry name" value="Urm1"/>
    <property type="match status" value="1"/>
</dbReference>
<dbReference type="GO" id="GO:0005829">
    <property type="term" value="C:cytosol"/>
    <property type="evidence" value="ECO:0007669"/>
    <property type="project" value="UniProtKB-UniRule"/>
</dbReference>